<feature type="transmembrane region" description="Helical" evidence="9">
    <location>
        <begin position="368"/>
        <end position="390"/>
    </location>
</feature>
<dbReference type="NCBIfam" id="NF000282">
    <property type="entry name" value="RND_permease_1"/>
    <property type="match status" value="1"/>
</dbReference>
<dbReference type="Gene3D" id="3.30.2090.10">
    <property type="entry name" value="Multidrug efflux transporter AcrB TolC docking domain, DN and DC subdomains"/>
    <property type="match status" value="2"/>
</dbReference>
<keyword evidence="7 9" id="KW-1133">Transmembrane helix</keyword>
<organism evidence="11 12">
    <name type="scientific">Chelativorans intermedius</name>
    <dbReference type="NCBI Taxonomy" id="515947"/>
    <lineage>
        <taxon>Bacteria</taxon>
        <taxon>Pseudomonadati</taxon>
        <taxon>Pseudomonadota</taxon>
        <taxon>Alphaproteobacteria</taxon>
        <taxon>Hyphomicrobiales</taxon>
        <taxon>Phyllobacteriaceae</taxon>
        <taxon>Chelativorans</taxon>
    </lineage>
</organism>
<comment type="caution">
    <text evidence="11">The sequence shown here is derived from an EMBL/GenBank/DDBJ whole genome shotgun (WGS) entry which is preliminary data.</text>
</comment>
<dbReference type="Gene3D" id="3.30.70.1430">
    <property type="entry name" value="Multidrug efflux transporter AcrB pore domain"/>
    <property type="match status" value="2"/>
</dbReference>
<evidence type="ECO:0000256" key="9">
    <source>
        <dbReference type="RuleBase" id="RU364070"/>
    </source>
</evidence>
<dbReference type="InterPro" id="IPR001036">
    <property type="entry name" value="Acrflvin-R"/>
</dbReference>
<reference evidence="11 12" key="1">
    <citation type="submission" date="2024-09" db="EMBL/GenBank/DDBJ databases">
        <authorList>
            <person name="Sun Q."/>
            <person name="Mori K."/>
        </authorList>
    </citation>
    <scope>NUCLEOTIDE SEQUENCE [LARGE SCALE GENOMIC DNA]</scope>
    <source>
        <strain evidence="11 12">CCM 8543</strain>
    </source>
</reference>
<keyword evidence="12" id="KW-1185">Reference proteome</keyword>
<comment type="subcellular location">
    <subcellularLocation>
        <location evidence="1 9">Cell inner membrane</location>
        <topology evidence="1 9">Multi-pass membrane protein</topology>
    </subcellularLocation>
</comment>
<evidence type="ECO:0000256" key="1">
    <source>
        <dbReference type="ARBA" id="ARBA00004429"/>
    </source>
</evidence>
<evidence type="ECO:0000256" key="6">
    <source>
        <dbReference type="ARBA" id="ARBA00022692"/>
    </source>
</evidence>
<dbReference type="InterPro" id="IPR027463">
    <property type="entry name" value="AcrB_DN_DC_subdom"/>
</dbReference>
<comment type="similarity">
    <text evidence="2 9">Belongs to the resistance-nodulation-cell division (RND) (TC 2.A.6) family.</text>
</comment>
<evidence type="ECO:0000256" key="2">
    <source>
        <dbReference type="ARBA" id="ARBA00010942"/>
    </source>
</evidence>
<dbReference type="Gene3D" id="3.30.70.1440">
    <property type="entry name" value="Multidrug efflux transporter AcrB pore domain"/>
    <property type="match status" value="1"/>
</dbReference>
<feature type="transmembrane region" description="Helical" evidence="9">
    <location>
        <begin position="12"/>
        <end position="31"/>
    </location>
</feature>
<keyword evidence="3 9" id="KW-0813">Transport</keyword>
<protein>
    <recommendedName>
        <fullName evidence="9">Efflux pump membrane transporter</fullName>
    </recommendedName>
</protein>
<keyword evidence="6 9" id="KW-0812">Transmembrane</keyword>
<evidence type="ECO:0000313" key="11">
    <source>
        <dbReference type="EMBL" id="MFC0208011.1"/>
    </source>
</evidence>
<feature type="transmembrane region" description="Helical" evidence="9">
    <location>
        <begin position="342"/>
        <end position="361"/>
    </location>
</feature>
<dbReference type="RefSeq" id="WP_261519147.1">
    <property type="nucleotide sequence ID" value="NZ_JAODNW010000002.1"/>
</dbReference>
<dbReference type="EMBL" id="JBHLXD010000008">
    <property type="protein sequence ID" value="MFC0208011.1"/>
    <property type="molecule type" value="Genomic_DNA"/>
</dbReference>
<evidence type="ECO:0000256" key="3">
    <source>
        <dbReference type="ARBA" id="ARBA00022448"/>
    </source>
</evidence>
<evidence type="ECO:0000256" key="8">
    <source>
        <dbReference type="ARBA" id="ARBA00023136"/>
    </source>
</evidence>
<evidence type="ECO:0000256" key="7">
    <source>
        <dbReference type="ARBA" id="ARBA00022989"/>
    </source>
</evidence>
<feature type="transmembrane region" description="Helical" evidence="9">
    <location>
        <begin position="441"/>
        <end position="461"/>
    </location>
</feature>
<feature type="region of interest" description="Disordered" evidence="10">
    <location>
        <begin position="1036"/>
        <end position="1059"/>
    </location>
</feature>
<dbReference type="Gene3D" id="1.20.1640.10">
    <property type="entry name" value="Multidrug efflux transporter AcrB transmembrane domain"/>
    <property type="match status" value="2"/>
</dbReference>
<proteinExistence type="inferred from homology"/>
<feature type="transmembrane region" description="Helical" evidence="9">
    <location>
        <begin position="999"/>
        <end position="1025"/>
    </location>
</feature>
<dbReference type="InterPro" id="IPR004764">
    <property type="entry name" value="MdtF-like"/>
</dbReference>
<dbReference type="Gene3D" id="3.30.70.1320">
    <property type="entry name" value="Multidrug efflux transporter AcrB pore domain like"/>
    <property type="match status" value="1"/>
</dbReference>
<dbReference type="SUPFAM" id="SSF82866">
    <property type="entry name" value="Multidrug efflux transporter AcrB transmembrane domain"/>
    <property type="match status" value="2"/>
</dbReference>
<feature type="transmembrane region" description="Helical" evidence="9">
    <location>
        <begin position="922"/>
        <end position="946"/>
    </location>
</feature>
<feature type="transmembrane region" description="Helical" evidence="9">
    <location>
        <begin position="535"/>
        <end position="554"/>
    </location>
</feature>
<evidence type="ECO:0000256" key="5">
    <source>
        <dbReference type="ARBA" id="ARBA00022519"/>
    </source>
</evidence>
<feature type="transmembrane region" description="Helical" evidence="9">
    <location>
        <begin position="894"/>
        <end position="916"/>
    </location>
</feature>
<dbReference type="PANTHER" id="PTHR32063:SF76">
    <property type="entry name" value="EFFLUX PUMP MEMBRANE TRANSPORTER"/>
    <property type="match status" value="1"/>
</dbReference>
<dbReference type="SUPFAM" id="SSF82714">
    <property type="entry name" value="Multidrug efflux transporter AcrB TolC docking domain, DN and DC subdomains"/>
    <property type="match status" value="2"/>
</dbReference>
<feature type="transmembrane region" description="Helical" evidence="9">
    <location>
        <begin position="396"/>
        <end position="415"/>
    </location>
</feature>
<keyword evidence="4" id="KW-1003">Cell membrane</keyword>
<dbReference type="Proteomes" id="UP001589755">
    <property type="component" value="Unassembled WGS sequence"/>
</dbReference>
<feature type="transmembrane region" description="Helical" evidence="9">
    <location>
        <begin position="473"/>
        <end position="500"/>
    </location>
</feature>
<dbReference type="NCBIfam" id="TIGR00915">
    <property type="entry name" value="2A0602"/>
    <property type="match status" value="1"/>
</dbReference>
<evidence type="ECO:0000313" key="12">
    <source>
        <dbReference type="Proteomes" id="UP001589755"/>
    </source>
</evidence>
<gene>
    <name evidence="11" type="ORF">ACFFJ2_06305</name>
</gene>
<accession>A0ABV6D5T4</accession>
<sequence length="1059" mass="112367">MISGIFIERPRLAVVIAIVMTLVGAMALFNIPVAQYPDITPPVIQVSAKYPGADAETVAETVAAPIEEQVNGVDGMIYMSSTSSADGSFTLNVSFEIGTDPDIAQVNVQNRVALATPRLPEAVSRLGVSVSKQNPSYLLFINVFSPNETHDALFLSNFTSINIRDALARVEGVGQASLMGELQYSMRIWLDPNRMTALGIAPQDVVNAIQSQNIQAAIGQIGAPPIADDQALQYNITARGRLNAPEEFGAIVVRTNEDGGVVRVRDIARVELGARYYATTSKLNGKPAATLAIFQAPGANALAVAEAVRAELERLEPRFPDDLEYEVTYDSTAFVTATIEEIIFTLVLTGLIVLAVVYVFLQDLRATLIPGLTIPVSLIGTFAILLALGFTANTVTLFAVILAIGLVVDDAIVVVENVQRIMEENPGIDPKEATRTAMRQVTGPVISTTLVLIAIFAPVAFIPGITGQLYQQFAVTICAAVTLSAINALTLSPAMCATVLRPPRERSGPFRWFNLGLDRARNSYTRVVGMLARRALVAGVIVVAIGAATAYLFARTPTGFVPTEDQGALFVNVQLPDGASLPRTEDVLARVQEISSQTPGVANVITVAGYSLLSSAASSNAGLAVIVLDPWEERKTPQTSLRGIRANLMAAYSQIAEANIVAFPPPAIPGIGNTGGFDFRLQALGGQSAQDLAATMRSFVVAANADPAIGAAYSTFSAEVPRLFLNVDRVKAESLGVPVSALFQTLQAQLGSVYVNDFNTLGRTFQVTLAADQRYRSRPEDILSLYVRNNQGDMVPVRTIATVETRFGPSLINRYNQFTSATINGDAAPGHSSGQAMAALANVAASILPDGYSFEWSGLSYQEVTASGQVGFIFALAIIFGYLFLVAQYESWSVPLAVITSVTVAILGALVSIAALGMANNVYVQIGIVLLIGLAAKNAILIVEFCKESREAGRSLVEAALEGAHMRFRAVLMTAISFVLGVVPLAVASGAGAASRVSMGITVLGGMVAATLVGVVLIPPLYVLWEWVGEHLTGRHRRTPDPFTGEEPDIAAKEPKAAE</sequence>
<feature type="transmembrane region" description="Helical" evidence="9">
    <location>
        <begin position="870"/>
        <end position="887"/>
    </location>
</feature>
<name>A0ABV6D5T4_9HYPH</name>
<evidence type="ECO:0000256" key="4">
    <source>
        <dbReference type="ARBA" id="ARBA00022475"/>
    </source>
</evidence>
<dbReference type="SUPFAM" id="SSF82693">
    <property type="entry name" value="Multidrug efflux transporter AcrB pore domain, PN1, PN2, PC1 and PC2 subdomains"/>
    <property type="match status" value="3"/>
</dbReference>
<feature type="compositionally biased region" description="Basic and acidic residues" evidence="10">
    <location>
        <begin position="1050"/>
        <end position="1059"/>
    </location>
</feature>
<keyword evidence="5 9" id="KW-0997">Cell inner membrane</keyword>
<dbReference type="PANTHER" id="PTHR32063">
    <property type="match status" value="1"/>
</dbReference>
<dbReference type="Pfam" id="PF00873">
    <property type="entry name" value="ACR_tran"/>
    <property type="match status" value="1"/>
</dbReference>
<evidence type="ECO:0000256" key="10">
    <source>
        <dbReference type="SAM" id="MobiDB-lite"/>
    </source>
</evidence>
<keyword evidence="8 9" id="KW-0472">Membrane</keyword>
<feature type="transmembrane region" description="Helical" evidence="9">
    <location>
        <begin position="967"/>
        <end position="987"/>
    </location>
</feature>
<dbReference type="PRINTS" id="PR00702">
    <property type="entry name" value="ACRIFLAVINRP"/>
</dbReference>